<feature type="domain" description="SSD" evidence="7">
    <location>
        <begin position="248"/>
        <end position="370"/>
    </location>
</feature>
<feature type="transmembrane region" description="Helical" evidence="6">
    <location>
        <begin position="408"/>
        <end position="428"/>
    </location>
</feature>
<evidence type="ECO:0000256" key="5">
    <source>
        <dbReference type="ARBA" id="ARBA00023136"/>
    </source>
</evidence>
<dbReference type="SUPFAM" id="SSF82866">
    <property type="entry name" value="Multidrug efflux transporter AcrB transmembrane domain"/>
    <property type="match status" value="2"/>
</dbReference>
<dbReference type="RefSeq" id="WP_031579227.1">
    <property type="nucleotide sequence ID" value="NZ_FOXF01000020.1"/>
</dbReference>
<feature type="transmembrane region" description="Helical" evidence="6">
    <location>
        <begin position="245"/>
        <end position="265"/>
    </location>
</feature>
<gene>
    <name evidence="8" type="ORF">SAMN02910344_01261</name>
</gene>
<sequence length="770" mass="85206">MRLVDIILKFRILSIILSLLLTFGIGQFMQKLKQDNSYESFFAEGDPAYVGLQNYYDTYGNDDFIFLMADSHGKMDVGFLKRVDSLVHRLDREVSFVDRVTWLGNAESVKSVNGSDTVSISPVLEGFDLSDGQIASVTAGAAADPAYRNRLISADGGILGIVVSFTEYPESGTGSVNEFRNQAPARIYEILKDYRDLDVRVVGSPVVSYFNDRDIQEEGQIWVLTGLIGMLVMLAVTTRSIIGTLIPLLTVLLSVILTMGLYQIFGFTLNMLAMMIPILILCVGIGDSVHLIAEFRSLYVEGVSKKEALHRTLKLISLPMLLTTITTALGFSSFVFTDLLPLRELGIQAAIGSVIALGMTFLFALPVLSFTRVRPLASGDAGNKEKITRRYDVFDHLVRLTTVPVIKYPGVIIILAAVAVAAASFGVMNLKIETAFIQDLPVTDPLRQDFDYVDGRMGGSMSVELVADTGKENGVKDLRFIRDLEKLQNYLDGHPLVLQTSSFLDQMKQVNRAIHGNDDRFYAIPEKQESVGDLLLLYESGGGKEFDKTVSFAYDSAHIQIRTRSLSTGDVRMLEKDVNDFVKRETPSLNIEFTGASCLLTWVADYLSESQLYSFIYAFLTIFAVMTLVFRSVKLGLLSMIPNVIPVVITLGLVGMTGARVNMVLVILAPIILGVCIDDTVHFISRYRFFFSKCGSYRKAFIETSLSIGRVLVFTTMISGVCLLSFMNSKFAGPFTFAWSSFTAFFVALVCDLMITPAMIMVFKPFGKEK</sequence>
<dbReference type="InterPro" id="IPR000731">
    <property type="entry name" value="SSD"/>
</dbReference>
<feature type="transmembrane region" description="Helical" evidence="6">
    <location>
        <begin position="221"/>
        <end position="238"/>
    </location>
</feature>
<name>A0A662ZIU8_9GAMM</name>
<dbReference type="AlphaFoldDB" id="A0A662ZIU8"/>
<organism evidence="8 9">
    <name type="scientific">Ruminobacter amylophilus</name>
    <dbReference type="NCBI Taxonomy" id="867"/>
    <lineage>
        <taxon>Bacteria</taxon>
        <taxon>Pseudomonadati</taxon>
        <taxon>Pseudomonadota</taxon>
        <taxon>Gammaproteobacteria</taxon>
        <taxon>Aeromonadales</taxon>
        <taxon>Succinivibrionaceae</taxon>
        <taxon>Ruminobacter</taxon>
    </lineage>
</organism>
<evidence type="ECO:0000256" key="1">
    <source>
        <dbReference type="ARBA" id="ARBA00004651"/>
    </source>
</evidence>
<evidence type="ECO:0000313" key="9">
    <source>
        <dbReference type="Proteomes" id="UP000243745"/>
    </source>
</evidence>
<keyword evidence="9" id="KW-1185">Reference proteome</keyword>
<protein>
    <recommendedName>
        <fullName evidence="7">SSD domain-containing protein</fullName>
    </recommendedName>
</protein>
<feature type="transmembrane region" description="Helical" evidence="6">
    <location>
        <begin position="347"/>
        <end position="368"/>
    </location>
</feature>
<evidence type="ECO:0000313" key="8">
    <source>
        <dbReference type="EMBL" id="SFP39186.1"/>
    </source>
</evidence>
<evidence type="ECO:0000259" key="7">
    <source>
        <dbReference type="PROSITE" id="PS50156"/>
    </source>
</evidence>
<dbReference type="GO" id="GO:0005886">
    <property type="term" value="C:plasma membrane"/>
    <property type="evidence" value="ECO:0007669"/>
    <property type="project" value="UniProtKB-SubCell"/>
</dbReference>
<dbReference type="Gene3D" id="1.20.1640.10">
    <property type="entry name" value="Multidrug efflux transporter AcrB transmembrane domain"/>
    <property type="match status" value="2"/>
</dbReference>
<dbReference type="Pfam" id="PF03176">
    <property type="entry name" value="MMPL"/>
    <property type="match status" value="2"/>
</dbReference>
<evidence type="ECO:0000256" key="2">
    <source>
        <dbReference type="ARBA" id="ARBA00022475"/>
    </source>
</evidence>
<dbReference type="PROSITE" id="PS50156">
    <property type="entry name" value="SSD"/>
    <property type="match status" value="1"/>
</dbReference>
<keyword evidence="3 6" id="KW-0812">Transmembrane</keyword>
<evidence type="ECO:0000256" key="6">
    <source>
        <dbReference type="SAM" id="Phobius"/>
    </source>
</evidence>
<dbReference type="InterPro" id="IPR050545">
    <property type="entry name" value="Mycobact_MmpL"/>
</dbReference>
<reference evidence="8 9" key="1">
    <citation type="submission" date="2016-10" db="EMBL/GenBank/DDBJ databases">
        <authorList>
            <person name="Varghese N."/>
            <person name="Submissions S."/>
        </authorList>
    </citation>
    <scope>NUCLEOTIDE SEQUENCE [LARGE SCALE GENOMIC DNA]</scope>
    <source>
        <strain evidence="8 9">DSM 1361</strain>
    </source>
</reference>
<feature type="transmembrane region" description="Helical" evidence="6">
    <location>
        <begin position="612"/>
        <end position="630"/>
    </location>
</feature>
<feature type="transmembrane region" description="Helical" evidence="6">
    <location>
        <begin position="663"/>
        <end position="685"/>
    </location>
</feature>
<comment type="subcellular location">
    <subcellularLocation>
        <location evidence="1">Cell membrane</location>
        <topology evidence="1">Multi-pass membrane protein</topology>
    </subcellularLocation>
</comment>
<feature type="transmembrane region" description="Helical" evidence="6">
    <location>
        <begin position="637"/>
        <end position="657"/>
    </location>
</feature>
<feature type="transmembrane region" description="Helical" evidence="6">
    <location>
        <begin position="313"/>
        <end position="335"/>
    </location>
</feature>
<keyword evidence="2" id="KW-1003">Cell membrane</keyword>
<feature type="transmembrane region" description="Helical" evidence="6">
    <location>
        <begin position="739"/>
        <end position="763"/>
    </location>
</feature>
<dbReference type="PANTHER" id="PTHR33406">
    <property type="entry name" value="MEMBRANE PROTEIN MJ1562-RELATED"/>
    <property type="match status" value="1"/>
</dbReference>
<dbReference type="EMBL" id="FOXF01000020">
    <property type="protein sequence ID" value="SFP39186.1"/>
    <property type="molecule type" value="Genomic_DNA"/>
</dbReference>
<dbReference type="Proteomes" id="UP000243745">
    <property type="component" value="Unassembled WGS sequence"/>
</dbReference>
<evidence type="ECO:0000256" key="3">
    <source>
        <dbReference type="ARBA" id="ARBA00022692"/>
    </source>
</evidence>
<dbReference type="InterPro" id="IPR004869">
    <property type="entry name" value="MMPL_dom"/>
</dbReference>
<accession>A0A662ZIU8</accession>
<feature type="transmembrane region" description="Helical" evidence="6">
    <location>
        <begin position="706"/>
        <end position="727"/>
    </location>
</feature>
<feature type="transmembrane region" description="Helical" evidence="6">
    <location>
        <begin position="12"/>
        <end position="29"/>
    </location>
</feature>
<keyword evidence="5 6" id="KW-0472">Membrane</keyword>
<evidence type="ECO:0000256" key="4">
    <source>
        <dbReference type="ARBA" id="ARBA00022989"/>
    </source>
</evidence>
<dbReference type="PANTHER" id="PTHR33406:SF12">
    <property type="entry name" value="BLR2997 PROTEIN"/>
    <property type="match status" value="1"/>
</dbReference>
<feature type="transmembrane region" description="Helical" evidence="6">
    <location>
        <begin position="271"/>
        <end position="293"/>
    </location>
</feature>
<proteinExistence type="predicted"/>
<keyword evidence="4 6" id="KW-1133">Transmembrane helix</keyword>